<dbReference type="PANTHER" id="PTHR30055">
    <property type="entry name" value="HTH-TYPE TRANSCRIPTIONAL REGULATOR RUTR"/>
    <property type="match status" value="1"/>
</dbReference>
<dbReference type="InterPro" id="IPR050109">
    <property type="entry name" value="HTH-type_TetR-like_transc_reg"/>
</dbReference>
<evidence type="ECO:0000256" key="3">
    <source>
        <dbReference type="ARBA" id="ARBA00023163"/>
    </source>
</evidence>
<evidence type="ECO:0000259" key="4">
    <source>
        <dbReference type="Pfam" id="PF00440"/>
    </source>
</evidence>
<evidence type="ECO:0000256" key="2">
    <source>
        <dbReference type="ARBA" id="ARBA00023125"/>
    </source>
</evidence>
<keyword evidence="6" id="KW-1185">Reference proteome</keyword>
<dbReference type="EMBL" id="BAAAMY010000001">
    <property type="protein sequence ID" value="GAA1907243.1"/>
    <property type="molecule type" value="Genomic_DNA"/>
</dbReference>
<name>A0ABP5A8V3_9ACTN</name>
<dbReference type="Gene3D" id="1.10.357.10">
    <property type="entry name" value="Tetracycline Repressor, domain 2"/>
    <property type="match status" value="1"/>
</dbReference>
<accession>A0ABP5A8V3</accession>
<organism evidence="5 6">
    <name type="scientific">Nocardioides lentus</name>
    <dbReference type="NCBI Taxonomy" id="338077"/>
    <lineage>
        <taxon>Bacteria</taxon>
        <taxon>Bacillati</taxon>
        <taxon>Actinomycetota</taxon>
        <taxon>Actinomycetes</taxon>
        <taxon>Propionibacteriales</taxon>
        <taxon>Nocardioidaceae</taxon>
        <taxon>Nocardioides</taxon>
    </lineage>
</organism>
<dbReference type="PANTHER" id="PTHR30055:SF234">
    <property type="entry name" value="HTH-TYPE TRANSCRIPTIONAL REGULATOR BETI"/>
    <property type="match status" value="1"/>
</dbReference>
<dbReference type="SUPFAM" id="SSF46689">
    <property type="entry name" value="Homeodomain-like"/>
    <property type="match status" value="1"/>
</dbReference>
<evidence type="ECO:0000313" key="5">
    <source>
        <dbReference type="EMBL" id="GAA1907243.1"/>
    </source>
</evidence>
<keyword evidence="2" id="KW-0238">DNA-binding</keyword>
<reference evidence="6" key="1">
    <citation type="journal article" date="2019" name="Int. J. Syst. Evol. Microbiol.">
        <title>The Global Catalogue of Microorganisms (GCM) 10K type strain sequencing project: providing services to taxonomists for standard genome sequencing and annotation.</title>
        <authorList>
            <consortium name="The Broad Institute Genomics Platform"/>
            <consortium name="The Broad Institute Genome Sequencing Center for Infectious Disease"/>
            <person name="Wu L."/>
            <person name="Ma J."/>
        </authorList>
    </citation>
    <scope>NUCLEOTIDE SEQUENCE [LARGE SCALE GENOMIC DNA]</scope>
    <source>
        <strain evidence="6">JCM 14046</strain>
    </source>
</reference>
<sequence>MSRPYRSPVREQRAAETRELVVETAARCFEELGWSGTTIAAVARRAGVSAKTVHGVGTKAFLLVEAFRTRYVGRGGWTSIQEDAEAQAIYALTDPVEAVAAVTEWIGRAHRSSARLWFVLRTTALVDPLVKVEYDDLVRYKRDSYGITARWLISTGVVPRDAVPEELTDRFTALVNLTMSAETYVQLVVDYGFTHEEYLAWTRAAIPAIRTC</sequence>
<dbReference type="Proteomes" id="UP001501612">
    <property type="component" value="Unassembled WGS sequence"/>
</dbReference>
<dbReference type="Pfam" id="PF00440">
    <property type="entry name" value="TetR_N"/>
    <property type="match status" value="1"/>
</dbReference>
<feature type="domain" description="HTH tetR-type" evidence="4">
    <location>
        <begin position="22"/>
        <end position="54"/>
    </location>
</feature>
<dbReference type="InterPro" id="IPR009057">
    <property type="entry name" value="Homeodomain-like_sf"/>
</dbReference>
<protein>
    <recommendedName>
        <fullName evidence="4">HTH tetR-type domain-containing protein</fullName>
    </recommendedName>
</protein>
<dbReference type="RefSeq" id="WP_344003270.1">
    <property type="nucleotide sequence ID" value="NZ_BAAAMY010000001.1"/>
</dbReference>
<keyword evidence="1" id="KW-0805">Transcription regulation</keyword>
<gene>
    <name evidence="5" type="ORF">GCM10009737_05070</name>
</gene>
<dbReference type="InterPro" id="IPR001647">
    <property type="entry name" value="HTH_TetR"/>
</dbReference>
<keyword evidence="3" id="KW-0804">Transcription</keyword>
<evidence type="ECO:0000313" key="6">
    <source>
        <dbReference type="Proteomes" id="UP001501612"/>
    </source>
</evidence>
<proteinExistence type="predicted"/>
<comment type="caution">
    <text evidence="5">The sequence shown here is derived from an EMBL/GenBank/DDBJ whole genome shotgun (WGS) entry which is preliminary data.</text>
</comment>
<evidence type="ECO:0000256" key="1">
    <source>
        <dbReference type="ARBA" id="ARBA00023015"/>
    </source>
</evidence>